<evidence type="ECO:0000313" key="2">
    <source>
        <dbReference type="Proteomes" id="UP001230065"/>
    </source>
</evidence>
<dbReference type="AlphaFoldDB" id="A0AAW8LEK4"/>
<name>A0AAW8LEK4_9ACTO</name>
<protein>
    <submittedName>
        <fullName evidence="1">DUF6271 family protein</fullName>
    </submittedName>
</protein>
<comment type="caution">
    <text evidence="1">The sequence shown here is derived from an EMBL/GenBank/DDBJ whole genome shotgun (WGS) entry which is preliminary data.</text>
</comment>
<reference evidence="1" key="1">
    <citation type="submission" date="2022-06" db="EMBL/GenBank/DDBJ databases">
        <title>Draft Genome Sequences of Three Actinomyces oris Strains, Isolated from Healthy Human Feces.</title>
        <authorList>
            <person name="Ye Y."/>
            <person name="Liu C."/>
            <person name="Zhao J."/>
            <person name="Xu J."/>
            <person name="Huang H."/>
            <person name="Wang B."/>
            <person name="Wei J."/>
            <person name="Jing X."/>
        </authorList>
    </citation>
    <scope>NUCLEOTIDE SEQUENCE</scope>
    <source>
        <strain evidence="1">CNGBCC1803727</strain>
    </source>
</reference>
<dbReference type="Proteomes" id="UP001230065">
    <property type="component" value="Unassembled WGS sequence"/>
</dbReference>
<proteinExistence type="predicted"/>
<dbReference type="InterPro" id="IPR046238">
    <property type="entry name" value="DUF6271"/>
</dbReference>
<accession>A0AAW8LEK4</accession>
<gene>
    <name evidence="1" type="ORF">RF687_08785</name>
</gene>
<dbReference type="EMBL" id="JAMZMF010000012">
    <property type="protein sequence ID" value="MDR0178037.1"/>
    <property type="molecule type" value="Genomic_DNA"/>
</dbReference>
<sequence>MVYVPTHRRAEKAIEGHLRNLVHNSTLTPSDKHFVLLENLVSQEDSIAHAELLKRWQKNIDIIHLDRRGQSYFIERLLQKSGKVKDERLRRILLENKFSYGRNPNLAYLVSAALGISKVIRRDSDVYNDTGMHYSALDMEVEALGRVDTSGLCYPIEGSCTNYHSEPISIVGTGTFGDPTIDRRDLFEVSPITAAKFQALGRPGVPLNEVLEEACEYLIDEPNESFVSAYYDWSRKHIEMECCGIFNLCFQLPEVPGPAIGCDYMVLDLARSLQIPVLYHSVKLRHVHDPKRPLSVAGRATYRRRDIQYIQMGHIWRSHGNTVRNASRDRFYRDGTLNTEAYVSSFKEAIAQCEYRLKEVRMGALSVLKDAYEEAPNDRLKGIISYQVNDIMLGGESIDKELLDSLYDYCYLIERWPSLVASAKAMGADSLVGKK</sequence>
<evidence type="ECO:0000313" key="1">
    <source>
        <dbReference type="EMBL" id="MDR0178037.1"/>
    </source>
</evidence>
<dbReference type="RefSeq" id="WP_308680034.1">
    <property type="nucleotide sequence ID" value="NZ_JAMZMF010000012.1"/>
</dbReference>
<organism evidence="1 2">
    <name type="scientific">Actinomyces oris</name>
    <dbReference type="NCBI Taxonomy" id="544580"/>
    <lineage>
        <taxon>Bacteria</taxon>
        <taxon>Bacillati</taxon>
        <taxon>Actinomycetota</taxon>
        <taxon>Actinomycetes</taxon>
        <taxon>Actinomycetales</taxon>
        <taxon>Actinomycetaceae</taxon>
        <taxon>Actinomyces</taxon>
    </lineage>
</organism>
<dbReference type="Pfam" id="PF19787">
    <property type="entry name" value="DUF6271"/>
    <property type="match status" value="1"/>
</dbReference>